<proteinExistence type="predicted"/>
<reference evidence="2" key="1">
    <citation type="submission" date="2020-06" db="EMBL/GenBank/DDBJ databases">
        <authorList>
            <person name="Li T."/>
            <person name="Hu X."/>
            <person name="Zhang T."/>
            <person name="Song X."/>
            <person name="Zhang H."/>
            <person name="Dai N."/>
            <person name="Sheng W."/>
            <person name="Hou X."/>
            <person name="Wei L."/>
        </authorList>
    </citation>
    <scope>NUCLEOTIDE SEQUENCE</scope>
    <source>
        <strain evidence="2">G02</strain>
        <tissue evidence="2">Leaf</tissue>
    </source>
</reference>
<evidence type="ECO:0008006" key="3">
    <source>
        <dbReference type="Google" id="ProtNLM"/>
    </source>
</evidence>
<dbReference type="PANTHER" id="PTHR35307:SF3">
    <property type="entry name" value="DUF4220 DOMAIN-CONTAINING PROTEIN"/>
    <property type="match status" value="1"/>
</dbReference>
<dbReference type="AlphaFoldDB" id="A0AAW2WHN2"/>
<keyword evidence="1" id="KW-0472">Membrane</keyword>
<evidence type="ECO:0000256" key="1">
    <source>
        <dbReference type="SAM" id="Phobius"/>
    </source>
</evidence>
<evidence type="ECO:0000313" key="2">
    <source>
        <dbReference type="EMBL" id="KAL0440983.1"/>
    </source>
</evidence>
<feature type="transmembrane region" description="Helical" evidence="1">
    <location>
        <begin position="152"/>
        <end position="172"/>
    </location>
</feature>
<protein>
    <recommendedName>
        <fullName evidence="3">PGG domain-containing protein</fullName>
    </recommendedName>
</protein>
<feature type="transmembrane region" description="Helical" evidence="1">
    <location>
        <begin position="58"/>
        <end position="76"/>
    </location>
</feature>
<feature type="transmembrane region" description="Helical" evidence="1">
    <location>
        <begin position="118"/>
        <end position="140"/>
    </location>
</feature>
<dbReference type="PANTHER" id="PTHR35307">
    <property type="entry name" value="PROTEIN, PUTATIVE-RELATED"/>
    <property type="match status" value="1"/>
</dbReference>
<dbReference type="EMBL" id="JACGWJ010000001">
    <property type="protein sequence ID" value="KAL0440983.1"/>
    <property type="molecule type" value="Genomic_DNA"/>
</dbReference>
<feature type="transmembrane region" description="Helical" evidence="1">
    <location>
        <begin position="88"/>
        <end position="106"/>
    </location>
</feature>
<gene>
    <name evidence="2" type="ORF">Sradi_0037200</name>
</gene>
<organism evidence="2">
    <name type="scientific">Sesamum radiatum</name>
    <name type="common">Black benniseed</name>
    <dbReference type="NCBI Taxonomy" id="300843"/>
    <lineage>
        <taxon>Eukaryota</taxon>
        <taxon>Viridiplantae</taxon>
        <taxon>Streptophyta</taxon>
        <taxon>Embryophyta</taxon>
        <taxon>Tracheophyta</taxon>
        <taxon>Spermatophyta</taxon>
        <taxon>Magnoliopsida</taxon>
        <taxon>eudicotyledons</taxon>
        <taxon>Gunneridae</taxon>
        <taxon>Pentapetalae</taxon>
        <taxon>asterids</taxon>
        <taxon>lamiids</taxon>
        <taxon>Lamiales</taxon>
        <taxon>Pedaliaceae</taxon>
        <taxon>Sesamum</taxon>
    </lineage>
</organism>
<comment type="caution">
    <text evidence="2">The sequence shown here is derived from an EMBL/GenBank/DDBJ whole genome shotgun (WGS) entry which is preliminary data.</text>
</comment>
<feature type="transmembrane region" description="Helical" evidence="1">
    <location>
        <begin position="23"/>
        <end position="46"/>
    </location>
</feature>
<reference evidence="2" key="2">
    <citation type="journal article" date="2024" name="Plant">
        <title>Genomic evolution and insights into agronomic trait innovations of Sesamum species.</title>
        <authorList>
            <person name="Miao H."/>
            <person name="Wang L."/>
            <person name="Qu L."/>
            <person name="Liu H."/>
            <person name="Sun Y."/>
            <person name="Le M."/>
            <person name="Wang Q."/>
            <person name="Wei S."/>
            <person name="Zheng Y."/>
            <person name="Lin W."/>
            <person name="Duan Y."/>
            <person name="Cao H."/>
            <person name="Xiong S."/>
            <person name="Wang X."/>
            <person name="Wei L."/>
            <person name="Li C."/>
            <person name="Ma Q."/>
            <person name="Ju M."/>
            <person name="Zhao R."/>
            <person name="Li G."/>
            <person name="Mu C."/>
            <person name="Tian Q."/>
            <person name="Mei H."/>
            <person name="Zhang T."/>
            <person name="Gao T."/>
            <person name="Zhang H."/>
        </authorList>
    </citation>
    <scope>NUCLEOTIDE SEQUENCE</scope>
    <source>
        <strain evidence="2">G02</strain>
    </source>
</reference>
<keyword evidence="1" id="KW-0812">Transmembrane</keyword>
<sequence length="178" mass="19573">MPWEGTNGTTDVERQLEAPMPWIGMYVAGASLVCSLAMAADAFHGFWSKKYWFPSKYFALNATSLTLLAVAMKLPVDLTTRMYAVTDRLAKVSSLVFLSTAMANFLTSLGSMGDKDVLMNVTALGILVITVTANVCIQVYQVHSYLSGRLAFVEEILAIILCWFCFYGQFIGADDSLH</sequence>
<accession>A0AAW2WHN2</accession>
<name>A0AAW2WHN2_SESRA</name>
<keyword evidence="1" id="KW-1133">Transmembrane helix</keyword>